<keyword evidence="15" id="KW-1133">Transmembrane helix</keyword>
<dbReference type="FunFam" id="1.10.630.10:FF:000182">
    <property type="entry name" value="Cytochrome P450 3A4"/>
    <property type="match status" value="1"/>
</dbReference>
<comment type="cofactor">
    <cofactor evidence="1 13">
        <name>heme</name>
        <dbReference type="ChEBI" id="CHEBI:30413"/>
    </cofactor>
</comment>
<evidence type="ECO:0000256" key="10">
    <source>
        <dbReference type="ARBA" id="ARBA00023004"/>
    </source>
</evidence>
<keyword evidence="9 14" id="KW-0560">Oxidoreductase</keyword>
<evidence type="ECO:0000256" key="5">
    <source>
        <dbReference type="ARBA" id="ARBA00022617"/>
    </source>
</evidence>
<evidence type="ECO:0000256" key="3">
    <source>
        <dbReference type="ARBA" id="ARBA00004406"/>
    </source>
</evidence>
<evidence type="ECO:0000256" key="9">
    <source>
        <dbReference type="ARBA" id="ARBA00023002"/>
    </source>
</evidence>
<evidence type="ECO:0000256" key="6">
    <source>
        <dbReference type="ARBA" id="ARBA00022723"/>
    </source>
</evidence>
<sequence>MDNSTLILICIAIALIAIALIGPVVRRREFIASFRSFAGPPSLPLFGNALQLNGSPSDFFRLLLEWHSKFGDTYQLWIGLRPFIAMADADHIQQILKSSVHIDKNLEYNLLLPFIGTGLVTNSGPQWFKRRKLLTPTFHFNILEDFLPLIEKQCKTLVKVLRKELNNVTGFDIKPYAKLAALDTIGITAMGCEFNSQENSQLEYVKALDELTAIMQKRFITPWLKPNFLFNLTSLSKRQNACIDVIHTFTKKVIKDRKDNYKLFNNQMSDANKNEIHHGKKYNKALLDLLLELSDDGKILSDKDIQEEVDTFMFAGVDTSSVTLSWMMYVLGKHPEAQDRILEELDEKIPNFGDGKLSVQILHSLDYLDRTIKEVLRLYPSVPFIGRQIYEPLTIGDHTILPGTSIFINVFALHRNEKHFENPEKFDPDRFLKEKRNDQHPFSFIPFSAGPRNCIGQKFAILMIKIAVATVLKSYRVKSIDPEDKLGLVGEIVLNAHNGINVTLEERT</sequence>
<dbReference type="EMBL" id="MF471405">
    <property type="protein sequence ID" value="ATN96011.1"/>
    <property type="molecule type" value="mRNA"/>
</dbReference>
<protein>
    <submittedName>
        <fullName evidence="16">Cytochrome P450 4CK1</fullName>
    </submittedName>
</protein>
<dbReference type="GO" id="GO:0005506">
    <property type="term" value="F:iron ion binding"/>
    <property type="evidence" value="ECO:0007669"/>
    <property type="project" value="InterPro"/>
</dbReference>
<keyword evidence="12 15" id="KW-0472">Membrane</keyword>
<evidence type="ECO:0000256" key="7">
    <source>
        <dbReference type="ARBA" id="ARBA00022824"/>
    </source>
</evidence>
<dbReference type="GO" id="GO:0016705">
    <property type="term" value="F:oxidoreductase activity, acting on paired donors, with incorporation or reduction of molecular oxygen"/>
    <property type="evidence" value="ECO:0007669"/>
    <property type="project" value="InterPro"/>
</dbReference>
<name>A0A2D1GSF5_APHGO</name>
<dbReference type="PANTHER" id="PTHR24291">
    <property type="entry name" value="CYTOCHROME P450 FAMILY 4"/>
    <property type="match status" value="1"/>
</dbReference>
<evidence type="ECO:0000256" key="14">
    <source>
        <dbReference type="RuleBase" id="RU000461"/>
    </source>
</evidence>
<evidence type="ECO:0000256" key="15">
    <source>
        <dbReference type="SAM" id="Phobius"/>
    </source>
</evidence>
<keyword evidence="10 13" id="KW-0408">Iron</keyword>
<keyword evidence="5 13" id="KW-0349">Heme</keyword>
<evidence type="ECO:0000313" key="16">
    <source>
        <dbReference type="EMBL" id="ATN96011.1"/>
    </source>
</evidence>
<keyword evidence="6 13" id="KW-0479">Metal-binding</keyword>
<feature type="binding site" description="axial binding residue" evidence="13">
    <location>
        <position position="454"/>
    </location>
    <ligand>
        <name>heme</name>
        <dbReference type="ChEBI" id="CHEBI:30413"/>
    </ligand>
    <ligandPart>
        <name>Fe</name>
        <dbReference type="ChEBI" id="CHEBI:18248"/>
    </ligandPart>
</feature>
<comment type="subcellular location">
    <subcellularLocation>
        <location evidence="3">Endoplasmic reticulum membrane</location>
        <topology evidence="3">Peripheral membrane protein</topology>
    </subcellularLocation>
    <subcellularLocation>
        <location evidence="2">Microsome membrane</location>
        <topology evidence="2">Peripheral membrane protein</topology>
    </subcellularLocation>
</comment>
<dbReference type="PANTHER" id="PTHR24291:SF189">
    <property type="entry name" value="CYTOCHROME P450 4C3-RELATED"/>
    <property type="match status" value="1"/>
</dbReference>
<dbReference type="PRINTS" id="PR00385">
    <property type="entry name" value="P450"/>
</dbReference>
<proteinExistence type="evidence at transcript level"/>
<dbReference type="InterPro" id="IPR017972">
    <property type="entry name" value="Cyt_P450_CS"/>
</dbReference>
<evidence type="ECO:0000256" key="1">
    <source>
        <dbReference type="ARBA" id="ARBA00001971"/>
    </source>
</evidence>
<dbReference type="PRINTS" id="PR00463">
    <property type="entry name" value="EP450I"/>
</dbReference>
<dbReference type="PROSITE" id="PS00086">
    <property type="entry name" value="CYTOCHROME_P450"/>
    <property type="match status" value="1"/>
</dbReference>
<evidence type="ECO:0000256" key="13">
    <source>
        <dbReference type="PIRSR" id="PIRSR602401-1"/>
    </source>
</evidence>
<keyword evidence="8" id="KW-0492">Microsome</keyword>
<dbReference type="InterPro" id="IPR001128">
    <property type="entry name" value="Cyt_P450"/>
</dbReference>
<organism evidence="16">
    <name type="scientific">Aphis gossypii</name>
    <name type="common">Cotton aphid</name>
    <dbReference type="NCBI Taxonomy" id="80765"/>
    <lineage>
        <taxon>Eukaryota</taxon>
        <taxon>Metazoa</taxon>
        <taxon>Ecdysozoa</taxon>
        <taxon>Arthropoda</taxon>
        <taxon>Hexapoda</taxon>
        <taxon>Insecta</taxon>
        <taxon>Pterygota</taxon>
        <taxon>Neoptera</taxon>
        <taxon>Paraneoptera</taxon>
        <taxon>Hemiptera</taxon>
        <taxon>Sternorrhyncha</taxon>
        <taxon>Aphidomorpha</taxon>
        <taxon>Aphidoidea</taxon>
        <taxon>Aphididae</taxon>
        <taxon>Aphidini</taxon>
        <taxon>Aphis</taxon>
        <taxon>Aphis</taxon>
    </lineage>
</organism>
<dbReference type="CDD" id="cd20628">
    <property type="entry name" value="CYP4"/>
    <property type="match status" value="1"/>
</dbReference>
<evidence type="ECO:0000256" key="11">
    <source>
        <dbReference type="ARBA" id="ARBA00023033"/>
    </source>
</evidence>
<feature type="transmembrane region" description="Helical" evidence="15">
    <location>
        <begin position="6"/>
        <end position="25"/>
    </location>
</feature>
<keyword evidence="11 14" id="KW-0503">Monooxygenase</keyword>
<evidence type="ECO:0000256" key="4">
    <source>
        <dbReference type="ARBA" id="ARBA00010617"/>
    </source>
</evidence>
<accession>A0A2D1GSF5</accession>
<keyword evidence="15" id="KW-0812">Transmembrane</keyword>
<reference evidence="16" key="1">
    <citation type="submission" date="2017-07" db="EMBL/GenBank/DDBJ databases">
        <authorList>
            <person name="Sun Z.S."/>
            <person name="Albrecht U."/>
            <person name="Echele G."/>
            <person name="Lee C.C."/>
        </authorList>
    </citation>
    <scope>NUCLEOTIDE SEQUENCE</scope>
</reference>
<dbReference type="InterPro" id="IPR002401">
    <property type="entry name" value="Cyt_P450_E_grp-I"/>
</dbReference>
<dbReference type="GO" id="GO:0005789">
    <property type="term" value="C:endoplasmic reticulum membrane"/>
    <property type="evidence" value="ECO:0007669"/>
    <property type="project" value="UniProtKB-SubCell"/>
</dbReference>
<dbReference type="Pfam" id="PF00067">
    <property type="entry name" value="p450"/>
    <property type="match status" value="1"/>
</dbReference>
<dbReference type="InterPro" id="IPR050196">
    <property type="entry name" value="Cytochrome_P450_Monoox"/>
</dbReference>
<dbReference type="GO" id="GO:0004497">
    <property type="term" value="F:monooxygenase activity"/>
    <property type="evidence" value="ECO:0007669"/>
    <property type="project" value="UniProtKB-KW"/>
</dbReference>
<comment type="similarity">
    <text evidence="4 14">Belongs to the cytochrome P450 family.</text>
</comment>
<keyword evidence="7" id="KW-0256">Endoplasmic reticulum</keyword>
<dbReference type="InterPro" id="IPR036396">
    <property type="entry name" value="Cyt_P450_sf"/>
</dbReference>
<dbReference type="Gene3D" id="1.10.630.10">
    <property type="entry name" value="Cytochrome P450"/>
    <property type="match status" value="1"/>
</dbReference>
<evidence type="ECO:0000256" key="8">
    <source>
        <dbReference type="ARBA" id="ARBA00022848"/>
    </source>
</evidence>
<dbReference type="GO" id="GO:0020037">
    <property type="term" value="F:heme binding"/>
    <property type="evidence" value="ECO:0007669"/>
    <property type="project" value="InterPro"/>
</dbReference>
<evidence type="ECO:0000256" key="2">
    <source>
        <dbReference type="ARBA" id="ARBA00004174"/>
    </source>
</evidence>
<dbReference type="SUPFAM" id="SSF48264">
    <property type="entry name" value="Cytochrome P450"/>
    <property type="match status" value="1"/>
</dbReference>
<dbReference type="AlphaFoldDB" id="A0A2D1GSF5"/>
<evidence type="ECO:0000256" key="12">
    <source>
        <dbReference type="ARBA" id="ARBA00023136"/>
    </source>
</evidence>